<feature type="domain" description="5'-Nucleotidase C-terminal" evidence="4">
    <location>
        <begin position="329"/>
        <end position="476"/>
    </location>
</feature>
<dbReference type="Proteomes" id="UP001198962">
    <property type="component" value="Unassembled WGS sequence"/>
</dbReference>
<dbReference type="Pfam" id="PF00149">
    <property type="entry name" value="Metallophos"/>
    <property type="match status" value="1"/>
</dbReference>
<dbReference type="PRINTS" id="PR01607">
    <property type="entry name" value="APYRASEFAMLY"/>
</dbReference>
<organism evidence="5 6">
    <name type="scientific">Brotaphodocola catenula</name>
    <dbReference type="NCBI Taxonomy" id="2885361"/>
    <lineage>
        <taxon>Bacteria</taxon>
        <taxon>Bacillati</taxon>
        <taxon>Bacillota</taxon>
        <taxon>Clostridia</taxon>
        <taxon>Lachnospirales</taxon>
        <taxon>Lachnospiraceae</taxon>
        <taxon>Brotaphodocola</taxon>
    </lineage>
</organism>
<dbReference type="PANTHER" id="PTHR11575">
    <property type="entry name" value="5'-NUCLEOTIDASE-RELATED"/>
    <property type="match status" value="1"/>
</dbReference>
<evidence type="ECO:0000259" key="4">
    <source>
        <dbReference type="Pfam" id="PF02872"/>
    </source>
</evidence>
<dbReference type="GO" id="GO:0000166">
    <property type="term" value="F:nucleotide binding"/>
    <property type="evidence" value="ECO:0007669"/>
    <property type="project" value="UniProtKB-KW"/>
</dbReference>
<dbReference type="GO" id="GO:0016787">
    <property type="term" value="F:hydrolase activity"/>
    <property type="evidence" value="ECO:0007669"/>
    <property type="project" value="UniProtKB-KW"/>
</dbReference>
<keyword evidence="2" id="KW-0547">Nucleotide-binding</keyword>
<reference evidence="5" key="1">
    <citation type="submission" date="2021-10" db="EMBL/GenBank/DDBJ databases">
        <title>Anaerobic single-cell dispensing facilitates the cultivation of human gut bacteria.</title>
        <authorList>
            <person name="Afrizal A."/>
        </authorList>
    </citation>
    <scope>NUCLEOTIDE SEQUENCE</scope>
    <source>
        <strain evidence="5">CLA-AA-H274</strain>
    </source>
</reference>
<dbReference type="InterPro" id="IPR004843">
    <property type="entry name" value="Calcineurin-like_PHP"/>
</dbReference>
<dbReference type="SUPFAM" id="SSF55816">
    <property type="entry name" value="5'-nucleotidase (syn. UDP-sugar hydrolase), C-terminal domain"/>
    <property type="match status" value="1"/>
</dbReference>
<comment type="similarity">
    <text evidence="2">Belongs to the 5'-nucleotidase family.</text>
</comment>
<feature type="domain" description="Calcineurin-like phosphoesterase" evidence="3">
    <location>
        <begin position="6"/>
        <end position="240"/>
    </location>
</feature>
<dbReference type="Gene3D" id="3.60.21.10">
    <property type="match status" value="1"/>
</dbReference>
<dbReference type="InterPro" id="IPR029052">
    <property type="entry name" value="Metallo-depent_PP-like"/>
</dbReference>
<gene>
    <name evidence="5" type="ORF">LKD32_01940</name>
</gene>
<evidence type="ECO:0000313" key="6">
    <source>
        <dbReference type="Proteomes" id="UP001198962"/>
    </source>
</evidence>
<dbReference type="RefSeq" id="WP_308450471.1">
    <property type="nucleotide sequence ID" value="NZ_JAJEPU010000003.1"/>
</dbReference>
<evidence type="ECO:0000259" key="3">
    <source>
        <dbReference type="Pfam" id="PF00149"/>
    </source>
</evidence>
<dbReference type="SUPFAM" id="SSF56300">
    <property type="entry name" value="Metallo-dependent phosphatases"/>
    <property type="match status" value="1"/>
</dbReference>
<keyword evidence="1" id="KW-0732">Signal</keyword>
<dbReference type="InterPro" id="IPR006179">
    <property type="entry name" value="5_nucleotidase/apyrase"/>
</dbReference>
<evidence type="ECO:0000256" key="2">
    <source>
        <dbReference type="RuleBase" id="RU362119"/>
    </source>
</evidence>
<dbReference type="InterPro" id="IPR008334">
    <property type="entry name" value="5'-Nucleotdase_C"/>
</dbReference>
<dbReference type="GO" id="GO:0009166">
    <property type="term" value="P:nucleotide catabolic process"/>
    <property type="evidence" value="ECO:0007669"/>
    <property type="project" value="InterPro"/>
</dbReference>
<keyword evidence="6" id="KW-1185">Reference proteome</keyword>
<name>A0AAE3AL71_9FIRM</name>
<dbReference type="Pfam" id="PF02872">
    <property type="entry name" value="5_nucleotid_C"/>
    <property type="match status" value="1"/>
</dbReference>
<dbReference type="PANTHER" id="PTHR11575:SF6">
    <property type="entry name" value="2',3'-CYCLIC-NUCLEOTIDE 2'-PHOSPHODIESTERASE_3'-NUCLEOTIDASE"/>
    <property type="match status" value="1"/>
</dbReference>
<keyword evidence="2" id="KW-0378">Hydrolase</keyword>
<comment type="caution">
    <text evidence="5">The sequence shown here is derived from an EMBL/GenBank/DDBJ whole genome shotgun (WGS) entry which is preliminary data.</text>
</comment>
<dbReference type="InterPro" id="IPR036907">
    <property type="entry name" value="5'-Nucleotdase_C_sf"/>
</dbReference>
<accession>A0AAE3AL71</accession>
<evidence type="ECO:0000313" key="5">
    <source>
        <dbReference type="EMBL" id="MCC2163656.1"/>
    </source>
</evidence>
<dbReference type="EMBL" id="JAJEPU010000003">
    <property type="protein sequence ID" value="MCC2163656.1"/>
    <property type="molecule type" value="Genomic_DNA"/>
</dbReference>
<evidence type="ECO:0000256" key="1">
    <source>
        <dbReference type="ARBA" id="ARBA00022729"/>
    </source>
</evidence>
<dbReference type="AlphaFoldDB" id="A0AAE3AL71"/>
<sequence>MKKLEIIFTSDTHGHIFPVNYPAGRADASGLLNMASQVEKDGNTLMIDGGDSLQGTPFVQYYREHQQECKALLADGKGGFFHPVAEAFRALGCDYFTLGNHDFNFGYDFLSEYVNAMGVPCICANVEDLGGKLPIQKEVVRVLANGLRVGITGIVTDWVKIWERKENLEFLKITDPIVSARESLERLKGVCDVTVCVYHGGFEEDLENGKLLSDSGENVACKIARELNFDLLLTGHQHMPVAGRMLYGTWAVQPPAGASKYVHLYAEISEEEKIFASSLESVGEKHQEEPYAKLYPLEQAVQTWLDEPVGALSSAIEPEEKLPAGRYGSHLAELFNQVQLERTGADISCASLGNDPAGLKQSVTMRDICGAYLFDNTLVELEVNREALKLMLERCASYFDLVDGKVVISERFLKPKIEHYNYDFFSGIRYTFDLTRPVGDRVTELLLADGSELDDKSYRLVTNNYRATGTGGYAFLADCKVLWRGTEEMPEMLARYIGKHNPADVEGRALITVLPTDK</sequence>
<protein>
    <submittedName>
        <fullName evidence="5">Bifunctional metallophosphatase/5'-nucleotidase</fullName>
    </submittedName>
</protein>
<dbReference type="Gene3D" id="3.90.780.10">
    <property type="entry name" value="5'-Nucleotidase, C-terminal domain"/>
    <property type="match status" value="1"/>
</dbReference>
<proteinExistence type="inferred from homology"/>
<dbReference type="GO" id="GO:0030288">
    <property type="term" value="C:outer membrane-bounded periplasmic space"/>
    <property type="evidence" value="ECO:0007669"/>
    <property type="project" value="TreeGrafter"/>
</dbReference>